<evidence type="ECO:0000313" key="2">
    <source>
        <dbReference type="EMBL" id="AIY90401.1"/>
    </source>
</evidence>
<sequence>MCSQSYEKAPEKTPVPEQTPLSDVQKSVTPTPAPETGTDYGSTAPELEGPVCENCHLNSKRQYVPQADKVEGHLDGTEFCQYCHTKGDDVVRELGNLHHSKYSDCTKCHVDYDLEKMDCGSCHAYPDPFEPSNGNLLKIHLSRGVGCKDCHGTDFLRIHQDKKIFPDKFGIES</sequence>
<reference evidence="2 3" key="1">
    <citation type="journal article" date="2015" name="Appl. Environ. Microbiol.">
        <title>The Geoglobus acetivorans genome: Fe(III) reduction, acetate utilization, autotrophic growth, and degradation of aromatic compounds in a hyperthermophilic archaeon.</title>
        <authorList>
            <person name="Mardanov A.V."/>
            <person name="Slododkina G.B."/>
            <person name="Slobodkin A.I."/>
            <person name="Beletsky A.V."/>
            <person name="Gavrilov S.N."/>
            <person name="Kublanov I.V."/>
            <person name="Bonch-Osmolovskaya E.A."/>
            <person name="Skryabin K.G."/>
            <person name="Ravin N.V."/>
        </authorList>
    </citation>
    <scope>NUCLEOTIDE SEQUENCE [LARGE SCALE GENOMIC DNA]</scope>
    <source>
        <strain evidence="2 3">SBH6</strain>
    </source>
</reference>
<proteinExistence type="predicted"/>
<evidence type="ECO:0000313" key="3">
    <source>
        <dbReference type="Proteomes" id="UP000030624"/>
    </source>
</evidence>
<dbReference type="SUPFAM" id="SSF48695">
    <property type="entry name" value="Multiheme cytochromes"/>
    <property type="match status" value="1"/>
</dbReference>
<evidence type="ECO:0000256" key="1">
    <source>
        <dbReference type="SAM" id="MobiDB-lite"/>
    </source>
</evidence>
<dbReference type="EMBL" id="CP009552">
    <property type="protein sequence ID" value="AIY90401.1"/>
    <property type="molecule type" value="Genomic_DNA"/>
</dbReference>
<dbReference type="InterPro" id="IPR036280">
    <property type="entry name" value="Multihaem_cyt_sf"/>
</dbReference>
<accession>A0A0A7GHK5</accession>
<name>A0A0A7GHK5_GEOAI</name>
<dbReference type="STRING" id="565033.GACE_1360"/>
<dbReference type="Gene3D" id="3.90.10.10">
    <property type="entry name" value="Cytochrome C3"/>
    <property type="match status" value="1"/>
</dbReference>
<dbReference type="Proteomes" id="UP000030624">
    <property type="component" value="Chromosome"/>
</dbReference>
<feature type="compositionally biased region" description="Polar residues" evidence="1">
    <location>
        <begin position="19"/>
        <end position="30"/>
    </location>
</feature>
<dbReference type="eggNOG" id="arCOG09418">
    <property type="taxonomic scope" value="Archaea"/>
</dbReference>
<protein>
    <submittedName>
        <fullName evidence="2">Uncharacterized protein</fullName>
    </submittedName>
</protein>
<dbReference type="KEGG" id="gac:GACE_1360"/>
<dbReference type="HOGENOM" id="CLU_1444614_0_0_2"/>
<dbReference type="AlphaFoldDB" id="A0A0A7GHK5"/>
<feature type="region of interest" description="Disordered" evidence="1">
    <location>
        <begin position="1"/>
        <end position="42"/>
    </location>
</feature>
<organism evidence="2 3">
    <name type="scientific">Geoglobus acetivorans</name>
    <dbReference type="NCBI Taxonomy" id="565033"/>
    <lineage>
        <taxon>Archaea</taxon>
        <taxon>Methanobacteriati</taxon>
        <taxon>Methanobacteriota</taxon>
        <taxon>Archaeoglobi</taxon>
        <taxon>Archaeoglobales</taxon>
        <taxon>Archaeoglobaceae</taxon>
        <taxon>Geoglobus</taxon>
    </lineage>
</organism>
<gene>
    <name evidence="2" type="ORF">GACE_1360</name>
</gene>